<protein>
    <submittedName>
        <fullName evidence="2">Mu-like prophage major head subunit gpT family protein</fullName>
    </submittedName>
</protein>
<feature type="domain" description="Bacteriophage Mu GpT" evidence="1">
    <location>
        <begin position="10"/>
        <end position="157"/>
    </location>
</feature>
<sequence>MLVNKENLSLVFINLKTTFNKAFDAAPTQWDKTAMLVPSGSSQNNYDWLDRFPKMRKWIGDKVIRALTANQYTVVNDDWEATVGVRRNDIEDDNLGIYAPMAQDAGYSAKTLPDEIVSDLKNNAFVNKCYDGQYFYDTDHPVGDGNGNTVSVSNKGTAKLDSSTRAAATASYGAARTAIMNMTDNEGRKLGLVPNVLEVPPALEAVARIICEAPKLDDNGPNPFKGTATVLVNPRLSSATAWFLHCTDRPVKPYIYQQRKAPVFVQQINPEADDVFSRGEYKYGAEARAAGGYSFWQMSYGSDGSA</sequence>
<proteinExistence type="predicted"/>
<organism evidence="2 3">
    <name type="scientific">Dyella lutea</name>
    <dbReference type="NCBI Taxonomy" id="2950441"/>
    <lineage>
        <taxon>Bacteria</taxon>
        <taxon>Pseudomonadati</taxon>
        <taxon>Pseudomonadota</taxon>
        <taxon>Gammaproteobacteria</taxon>
        <taxon>Lysobacterales</taxon>
        <taxon>Rhodanobacteraceae</taxon>
        <taxon>Dyella</taxon>
    </lineage>
</organism>
<dbReference type="RefSeq" id="WP_253567843.1">
    <property type="nucleotide sequence ID" value="NZ_JAMZEK010000003.1"/>
</dbReference>
<feature type="domain" description="Bacteriophage Mu GpT" evidence="1">
    <location>
        <begin position="238"/>
        <end position="303"/>
    </location>
</feature>
<evidence type="ECO:0000313" key="3">
    <source>
        <dbReference type="Proteomes" id="UP001204615"/>
    </source>
</evidence>
<accession>A0ABT1FDE8</accession>
<keyword evidence="3" id="KW-1185">Reference proteome</keyword>
<gene>
    <name evidence="2" type="ORF">NC595_15145</name>
</gene>
<dbReference type="Pfam" id="PF10124">
    <property type="entry name" value="Mu-like_gpT"/>
    <property type="match status" value="3"/>
</dbReference>
<reference evidence="2 3" key="1">
    <citation type="submission" date="2022-06" db="EMBL/GenBank/DDBJ databases">
        <title>Dyella sp. Sa strain:Sa Genome sequencing.</title>
        <authorList>
            <person name="Park S."/>
        </authorList>
    </citation>
    <scope>NUCLEOTIDE SEQUENCE [LARGE SCALE GENOMIC DNA]</scope>
    <source>
        <strain evidence="2 3">Sa</strain>
    </source>
</reference>
<feature type="domain" description="Bacteriophage Mu GpT" evidence="1">
    <location>
        <begin position="167"/>
        <end position="235"/>
    </location>
</feature>
<name>A0ABT1FDE8_9GAMM</name>
<evidence type="ECO:0000259" key="1">
    <source>
        <dbReference type="Pfam" id="PF10124"/>
    </source>
</evidence>
<dbReference type="Proteomes" id="UP001204615">
    <property type="component" value="Unassembled WGS sequence"/>
</dbReference>
<dbReference type="EMBL" id="JAMZEK010000003">
    <property type="protein sequence ID" value="MCP1375385.1"/>
    <property type="molecule type" value="Genomic_DNA"/>
</dbReference>
<dbReference type="InterPro" id="IPR018774">
    <property type="entry name" value="Phage_Mu_GpT"/>
</dbReference>
<comment type="caution">
    <text evidence="2">The sequence shown here is derived from an EMBL/GenBank/DDBJ whole genome shotgun (WGS) entry which is preliminary data.</text>
</comment>
<evidence type="ECO:0000313" key="2">
    <source>
        <dbReference type="EMBL" id="MCP1375385.1"/>
    </source>
</evidence>